<dbReference type="Gene3D" id="1.10.8.10">
    <property type="entry name" value="DNA helicase RuvA subunit, C-terminal domain"/>
    <property type="match status" value="1"/>
</dbReference>
<dbReference type="Gene3D" id="2.40.50.770">
    <property type="entry name" value="RecQ-mediated genome instability protein Rmi1, C-terminal domain"/>
    <property type="match status" value="1"/>
</dbReference>
<dbReference type="CDD" id="cd20413">
    <property type="entry name" value="Tudor_TDRD3"/>
    <property type="match status" value="1"/>
</dbReference>
<dbReference type="CDD" id="cd14282">
    <property type="entry name" value="UBA_TDRD3"/>
    <property type="match status" value="1"/>
</dbReference>
<accession>H2ZW12</accession>
<dbReference type="EMBL" id="AFYH01158650">
    <property type="status" value="NOT_ANNOTATED_CDS"/>
    <property type="molecule type" value="Genomic_DNA"/>
</dbReference>
<evidence type="ECO:0000256" key="5">
    <source>
        <dbReference type="ARBA" id="ARBA00022853"/>
    </source>
</evidence>
<evidence type="ECO:0000313" key="12">
    <source>
        <dbReference type="Proteomes" id="UP000008672"/>
    </source>
</evidence>
<dbReference type="Bgee" id="ENSLACG00000001412">
    <property type="expression patterns" value="Expressed in post-anal tail muscle and 6 other cell types or tissues"/>
</dbReference>
<dbReference type="InterPro" id="IPR002999">
    <property type="entry name" value="Tudor"/>
</dbReference>
<dbReference type="InterPro" id="IPR041915">
    <property type="entry name" value="UBA_TDRD3"/>
</dbReference>
<dbReference type="PROSITE" id="PS50304">
    <property type="entry name" value="TUDOR"/>
    <property type="match status" value="1"/>
</dbReference>
<dbReference type="Pfam" id="PF00567">
    <property type="entry name" value="TUDOR"/>
    <property type="match status" value="1"/>
</dbReference>
<feature type="region of interest" description="Disordered" evidence="8">
    <location>
        <begin position="668"/>
        <end position="695"/>
    </location>
</feature>
<dbReference type="EMBL" id="AFYH01158648">
    <property type="status" value="NOT_ANNOTATED_CDS"/>
    <property type="molecule type" value="Genomic_DNA"/>
</dbReference>
<dbReference type="Pfam" id="PF22562">
    <property type="entry name" value="UBA_7"/>
    <property type="match status" value="1"/>
</dbReference>
<evidence type="ECO:0000259" key="9">
    <source>
        <dbReference type="PROSITE" id="PS50030"/>
    </source>
</evidence>
<evidence type="ECO:0000256" key="4">
    <source>
        <dbReference type="ARBA" id="ARBA00022490"/>
    </source>
</evidence>
<keyword evidence="4" id="KW-0963">Cytoplasm</keyword>
<organism evidence="11 12">
    <name type="scientific">Latimeria chalumnae</name>
    <name type="common">Coelacanth</name>
    <dbReference type="NCBI Taxonomy" id="7897"/>
    <lineage>
        <taxon>Eukaryota</taxon>
        <taxon>Metazoa</taxon>
        <taxon>Chordata</taxon>
        <taxon>Craniata</taxon>
        <taxon>Vertebrata</taxon>
        <taxon>Euteleostomi</taxon>
        <taxon>Coelacanthiformes</taxon>
        <taxon>Coelacanthidae</taxon>
        <taxon>Latimeria</taxon>
    </lineage>
</organism>
<reference evidence="11" key="3">
    <citation type="submission" date="2025-09" db="UniProtKB">
        <authorList>
            <consortium name="Ensembl"/>
        </authorList>
    </citation>
    <scope>IDENTIFICATION</scope>
</reference>
<dbReference type="EMBL" id="AFYH01158647">
    <property type="status" value="NOT_ANNOTATED_CDS"/>
    <property type="molecule type" value="Genomic_DNA"/>
</dbReference>
<dbReference type="EMBL" id="AFYH01158653">
    <property type="status" value="NOT_ANNOTATED_CDS"/>
    <property type="molecule type" value="Genomic_DNA"/>
</dbReference>
<feature type="region of interest" description="Disordered" evidence="8">
    <location>
        <begin position="565"/>
        <end position="586"/>
    </location>
</feature>
<dbReference type="PANTHER" id="PTHR13681:SF24">
    <property type="entry name" value="TUDOR DOMAIN-CONTAINING PROTEIN 3"/>
    <property type="match status" value="1"/>
</dbReference>
<reference evidence="11" key="2">
    <citation type="submission" date="2025-08" db="UniProtKB">
        <authorList>
            <consortium name="Ensembl"/>
        </authorList>
    </citation>
    <scope>IDENTIFICATION</scope>
</reference>
<name>H2ZW12_LATCH</name>
<dbReference type="SMART" id="SM00333">
    <property type="entry name" value="TUDOR"/>
    <property type="match status" value="1"/>
</dbReference>
<dbReference type="InterPro" id="IPR015940">
    <property type="entry name" value="UBA"/>
</dbReference>
<dbReference type="EMBL" id="AFYH01158649">
    <property type="status" value="NOT_ANNOTATED_CDS"/>
    <property type="molecule type" value="Genomic_DNA"/>
</dbReference>
<dbReference type="SUPFAM" id="SSF46934">
    <property type="entry name" value="UBA-like"/>
    <property type="match status" value="1"/>
</dbReference>
<dbReference type="Ensembl" id="ENSLACT00000001596.1">
    <property type="protein sequence ID" value="ENSLACP00000001583.1"/>
    <property type="gene ID" value="ENSLACG00000001412.1"/>
</dbReference>
<dbReference type="EMBL" id="AFYH01158655">
    <property type="status" value="NOT_ANNOTATED_CDS"/>
    <property type="molecule type" value="Genomic_DNA"/>
</dbReference>
<dbReference type="AlphaFoldDB" id="H2ZW12"/>
<feature type="compositionally biased region" description="Basic and acidic residues" evidence="8">
    <location>
        <begin position="668"/>
        <end position="677"/>
    </location>
</feature>
<reference evidence="12" key="1">
    <citation type="submission" date="2011-08" db="EMBL/GenBank/DDBJ databases">
        <title>The draft genome of Latimeria chalumnae.</title>
        <authorList>
            <person name="Di Palma F."/>
            <person name="Alfoldi J."/>
            <person name="Johnson J."/>
            <person name="Berlin A."/>
            <person name="Gnerre S."/>
            <person name="Jaffe D."/>
            <person name="MacCallum I."/>
            <person name="Young S."/>
            <person name="Walker B.J."/>
            <person name="Lander E."/>
            <person name="Lindblad-Toh K."/>
        </authorList>
    </citation>
    <scope>NUCLEOTIDE SEQUENCE [LARGE SCALE GENOMIC DNA]</scope>
    <source>
        <strain evidence="12">Wild caught</strain>
    </source>
</reference>
<feature type="region of interest" description="Disordered" evidence="8">
    <location>
        <begin position="326"/>
        <end position="345"/>
    </location>
</feature>
<dbReference type="GO" id="GO:0006325">
    <property type="term" value="P:chromatin organization"/>
    <property type="evidence" value="ECO:0007669"/>
    <property type="project" value="UniProtKB-KW"/>
</dbReference>
<dbReference type="Gene3D" id="2.30.30.140">
    <property type="match status" value="1"/>
</dbReference>
<feature type="region of interest" description="Disordered" evidence="8">
    <location>
        <begin position="351"/>
        <end position="421"/>
    </location>
</feature>
<dbReference type="PANTHER" id="PTHR13681">
    <property type="entry name" value="SURVIVAL OF MOTOR NEURON-RELATED-SPLICING FACTOR 30-RELATED"/>
    <property type="match status" value="1"/>
</dbReference>
<evidence type="ECO:0000259" key="10">
    <source>
        <dbReference type="PROSITE" id="PS50304"/>
    </source>
</evidence>
<dbReference type="PROSITE" id="PS50030">
    <property type="entry name" value="UBA"/>
    <property type="match status" value="1"/>
</dbReference>
<feature type="compositionally biased region" description="Polar residues" evidence="8">
    <location>
        <begin position="382"/>
        <end position="393"/>
    </location>
</feature>
<dbReference type="InterPro" id="IPR013894">
    <property type="entry name" value="RMI1_OB"/>
</dbReference>
<evidence type="ECO:0000256" key="8">
    <source>
        <dbReference type="SAM" id="MobiDB-lite"/>
    </source>
</evidence>
<feature type="domain" description="Tudor" evidence="10">
    <location>
        <begin position="598"/>
        <end position="658"/>
    </location>
</feature>
<evidence type="ECO:0000256" key="7">
    <source>
        <dbReference type="ARBA" id="ARBA00035105"/>
    </source>
</evidence>
<keyword evidence="6" id="KW-0539">Nucleus</keyword>
<dbReference type="EMBL" id="AFYH01158652">
    <property type="status" value="NOT_ANNOTATED_CDS"/>
    <property type="molecule type" value="Genomic_DNA"/>
</dbReference>
<feature type="compositionally biased region" description="Basic and acidic residues" evidence="8">
    <location>
        <begin position="364"/>
        <end position="381"/>
    </location>
</feature>
<dbReference type="EMBL" id="AFYH01158654">
    <property type="status" value="NOT_ANNOTATED_CDS"/>
    <property type="molecule type" value="Genomic_DNA"/>
</dbReference>
<evidence type="ECO:0000256" key="2">
    <source>
        <dbReference type="ARBA" id="ARBA00004496"/>
    </source>
</evidence>
<dbReference type="EMBL" id="AFYH01158651">
    <property type="status" value="NOT_ANNOTATED_CDS"/>
    <property type="molecule type" value="Genomic_DNA"/>
</dbReference>
<dbReference type="InterPro" id="IPR009060">
    <property type="entry name" value="UBA-like_sf"/>
</dbReference>
<sequence length="695" mass="78847">MINKVNLGKKKKLEGPCVLQIQKIRNVAAPKDNEESQAAPRMLRVQMTDGHTSCAGIEIDFLSTISLNTPPGTKVKLLGTVKIANGFLLLDDKNTVVLGGEVDHLIEKWELQRSLAKHNRNNIRTEGGPPPFVPFGQKCVSQEQVDSRELDRRKTLQVTSNAKSAAENDEFEKQRIAAIAEVAKSKETKNFGGGGNAGSNLNITVGGNRNREVFQKNREEKMIKPENKLEGVYRELVDEKALKHITEMGFSKEEARQALMDYSNNLEAALNSLLNVGKQKAVPGPPPRGKGRGRGRTRPEDENELSGARPSGPSTLFDFLESKMSALSTEETKAQSQHQGQQQKVFSAEKGHGINDFNQQKYPSRNDARHQRNDKPPRFQRENPNTRTTQETSVLFRDRDLERWNSTNSDQRLEEGTKSGRPYFRNEMQRDIGQPNTLFHSNISFRKSTKDNIVQTKQVKSNNVLEVKGMPKPHERLEFNHQKRGTWDNQRNSFDKFAVRKPQAINNENIGNSRLEKSCNLFSDNGISVRTADLHTMVNGEEEQAQQGKRTGPIKATGANMVTSVDGKNKNCPYNSGPKKRSGPIKPEKSFEMGNFYYWKRGDECLALYWEDNKFYRARIDALHPSGTTAVVQFCDYGNYEEVLLENIRSIHTDLWEDEECYDEHTLEFRRGGDGQPRRTTRPTQEFYQPPRARK</sequence>
<evidence type="ECO:0000256" key="6">
    <source>
        <dbReference type="ARBA" id="ARBA00023242"/>
    </source>
</evidence>
<dbReference type="InterPro" id="IPR042470">
    <property type="entry name" value="RMI1_N_C_sf"/>
</dbReference>
<dbReference type="GeneTree" id="ENSGT00940000155487"/>
<comment type="function">
    <text evidence="7">Scaffolding protein that specifically recognizes and binds dimethylarginine-containing proteins. Plays a role in the regulation of translation of target mRNAs by binding Arg/Gly-rich motifs (GAR) in dimethylarginine-containing proteins. In nucleus, acts as a coactivator: recognizes and binds asymmetric dimethylation on the core histone tails associated with transcriptional activation (H3R17me2a and H4R3me2a) and recruits proteins at these arginine-methylated loci. In cytoplasm, acts as an antiviral factor that participates in the assembly of stress granules together with G3BP1.</text>
</comment>
<dbReference type="InterPro" id="IPR047379">
    <property type="entry name" value="Tudor_TDRD3"/>
</dbReference>
<evidence type="ECO:0000313" key="11">
    <source>
        <dbReference type="Ensembl" id="ENSLACP00000001583.1"/>
    </source>
</evidence>
<dbReference type="GO" id="GO:0005737">
    <property type="term" value="C:cytoplasm"/>
    <property type="evidence" value="ECO:0007669"/>
    <property type="project" value="UniProtKB-SubCell"/>
</dbReference>
<dbReference type="EMBL" id="AFYH01158646">
    <property type="status" value="NOT_ANNOTATED_CDS"/>
    <property type="molecule type" value="Genomic_DNA"/>
</dbReference>
<dbReference type="GO" id="GO:0005634">
    <property type="term" value="C:nucleus"/>
    <property type="evidence" value="ECO:0007669"/>
    <property type="project" value="UniProtKB-SubCell"/>
</dbReference>
<evidence type="ECO:0000256" key="3">
    <source>
        <dbReference type="ARBA" id="ARBA00013421"/>
    </source>
</evidence>
<keyword evidence="12" id="KW-1185">Reference proteome</keyword>
<feature type="domain" description="UBA" evidence="9">
    <location>
        <begin position="236"/>
        <end position="276"/>
    </location>
</feature>
<gene>
    <name evidence="11" type="primary">TDRD3</name>
</gene>
<dbReference type="Pfam" id="PF08585">
    <property type="entry name" value="RMI1_N_C"/>
    <property type="match status" value="1"/>
</dbReference>
<dbReference type="SMART" id="SM00165">
    <property type="entry name" value="UBA"/>
    <property type="match status" value="1"/>
</dbReference>
<dbReference type="Proteomes" id="UP000008672">
    <property type="component" value="Unassembled WGS sequence"/>
</dbReference>
<dbReference type="SUPFAM" id="SSF63748">
    <property type="entry name" value="Tudor/PWWP/MBT"/>
    <property type="match status" value="1"/>
</dbReference>
<keyword evidence="5" id="KW-0156">Chromatin regulator</keyword>
<proteinExistence type="predicted"/>
<evidence type="ECO:0000256" key="1">
    <source>
        <dbReference type="ARBA" id="ARBA00004123"/>
    </source>
</evidence>
<protein>
    <recommendedName>
        <fullName evidence="3">Tudor domain-containing protein 3</fullName>
    </recommendedName>
</protein>
<comment type="subcellular location">
    <subcellularLocation>
        <location evidence="2">Cytoplasm</location>
    </subcellularLocation>
    <subcellularLocation>
        <location evidence="1">Nucleus</location>
    </subcellularLocation>
</comment>
<feature type="region of interest" description="Disordered" evidence="8">
    <location>
        <begin position="277"/>
        <end position="316"/>
    </location>
</feature>